<dbReference type="InterPro" id="IPR001387">
    <property type="entry name" value="Cro/C1-type_HTH"/>
</dbReference>
<organism evidence="2 3">
    <name type="scientific">Marinomonas posidonica (strain CECT 7376 / NCIMB 14433 / IVIA-Po-181)</name>
    <dbReference type="NCBI Taxonomy" id="491952"/>
    <lineage>
        <taxon>Bacteria</taxon>
        <taxon>Pseudomonadati</taxon>
        <taxon>Pseudomonadota</taxon>
        <taxon>Gammaproteobacteria</taxon>
        <taxon>Oceanospirillales</taxon>
        <taxon>Oceanospirillaceae</taxon>
        <taxon>Marinomonas</taxon>
    </lineage>
</organism>
<dbReference type="Proteomes" id="UP000009230">
    <property type="component" value="Chromosome"/>
</dbReference>
<dbReference type="eggNOG" id="ENOG502Z9W1">
    <property type="taxonomic scope" value="Bacteria"/>
</dbReference>
<evidence type="ECO:0000313" key="2">
    <source>
        <dbReference type="EMBL" id="AEF54834.1"/>
    </source>
</evidence>
<gene>
    <name evidence="2" type="ordered locus">Mar181_1796</name>
</gene>
<feature type="domain" description="HTH cro/C1-type" evidence="1">
    <location>
        <begin position="28"/>
        <end position="66"/>
    </location>
</feature>
<dbReference type="GO" id="GO:0003677">
    <property type="term" value="F:DNA binding"/>
    <property type="evidence" value="ECO:0007669"/>
    <property type="project" value="InterPro"/>
</dbReference>
<protein>
    <submittedName>
        <fullName evidence="2">Helix-turn-helix domain protein</fullName>
    </submittedName>
</protein>
<dbReference type="KEGG" id="mpc:Mar181_1796"/>
<reference evidence="2 3" key="1">
    <citation type="journal article" date="2012" name="Stand. Genomic Sci.">
        <title>Complete genome sequence of Marinomonas posidonica type strain (IVIA-Po-181(T)).</title>
        <authorList>
            <person name="Lucas-Elio P."/>
            <person name="Goodwin L."/>
            <person name="Woyke T."/>
            <person name="Pitluck S."/>
            <person name="Nolan M."/>
            <person name="Kyrpides N.C."/>
            <person name="Detter J.C."/>
            <person name="Copeland A."/>
            <person name="Lu M."/>
            <person name="Bruce D."/>
            <person name="Detter C."/>
            <person name="Tapia R."/>
            <person name="Han S."/>
            <person name="Land M.L."/>
            <person name="Ivanova N."/>
            <person name="Mikhailova N."/>
            <person name="Johnston A.W."/>
            <person name="Sanchez-Amat A."/>
        </authorList>
    </citation>
    <scope>NUCLEOTIDE SEQUENCE [LARGE SCALE GENOMIC DNA]</scope>
    <source>
        <strain evidence="3">CECT 7376 / NCIMB 14433 / IVIA-Po-181</strain>
    </source>
</reference>
<keyword evidence="3" id="KW-1185">Reference proteome</keyword>
<accession>F6D0N6</accession>
<dbReference type="CDD" id="cd00093">
    <property type="entry name" value="HTH_XRE"/>
    <property type="match status" value="1"/>
</dbReference>
<dbReference type="AlphaFoldDB" id="F6D0N6"/>
<dbReference type="HOGENOM" id="CLU_071028_0_0_6"/>
<name>F6D0N6_MARPP</name>
<dbReference type="OrthoDB" id="8902678at2"/>
<dbReference type="InterPro" id="IPR010982">
    <property type="entry name" value="Lambda_DNA-bd_dom_sf"/>
</dbReference>
<dbReference type="SUPFAM" id="SSF47413">
    <property type="entry name" value="lambda repressor-like DNA-binding domains"/>
    <property type="match status" value="1"/>
</dbReference>
<evidence type="ECO:0000313" key="3">
    <source>
        <dbReference type="Proteomes" id="UP000009230"/>
    </source>
</evidence>
<sequence>MSRLSEKNISANLKVLCSYSDSISSCCRKMGINRQQFTKYLNGTSAPSVKNLRKMCAFFGVETEEITMATAAFKKLVSSRRRVKKPKSILDNSPQGERHTKLLESMMLKSSEDIQPYLGDYYYYYFTPSYEGHISKGFARISLVDGIAYSHFYERAEPGQAMLEGYEIGKFVGVVFVLGERIQIVDYGVHCQRAISQTILYGATKGSFSLLSGITLGVQGRNSRIPFSSRIVFEKIASNISLKRKLKNVGLFEVDAADISSVIRSRLETSSSIGHPHIFSALEN</sequence>
<dbReference type="Pfam" id="PF01381">
    <property type="entry name" value="HTH_3"/>
    <property type="match status" value="1"/>
</dbReference>
<dbReference type="Gene3D" id="1.10.260.40">
    <property type="entry name" value="lambda repressor-like DNA-binding domains"/>
    <property type="match status" value="1"/>
</dbReference>
<evidence type="ECO:0000259" key="1">
    <source>
        <dbReference type="PROSITE" id="PS50943"/>
    </source>
</evidence>
<dbReference type="EMBL" id="CP002771">
    <property type="protein sequence ID" value="AEF54834.1"/>
    <property type="molecule type" value="Genomic_DNA"/>
</dbReference>
<proteinExistence type="predicted"/>
<dbReference type="PROSITE" id="PS50943">
    <property type="entry name" value="HTH_CROC1"/>
    <property type="match status" value="1"/>
</dbReference>